<evidence type="ECO:0000259" key="1">
    <source>
        <dbReference type="Pfam" id="PF08984"/>
    </source>
</evidence>
<dbReference type="AlphaFoldDB" id="A0A381T4V3"/>
<dbReference type="Gene3D" id="1.10.3910.10">
    <property type="entry name" value="SP0561-like"/>
    <property type="match status" value="1"/>
</dbReference>
<dbReference type="PANTHER" id="PTHR39341:SF1">
    <property type="entry name" value="DUF1858 DOMAIN-CONTAINING PROTEIN"/>
    <property type="match status" value="1"/>
</dbReference>
<accession>A0A381T4V3</accession>
<dbReference type="InterPro" id="IPR023883">
    <property type="entry name" value="CHP03980_redox-disulphide"/>
</dbReference>
<dbReference type="InterPro" id="IPR038062">
    <property type="entry name" value="ScdA-like_N_sf"/>
</dbReference>
<proteinExistence type="predicted"/>
<feature type="domain" description="DUF1858" evidence="1">
    <location>
        <begin position="4"/>
        <end position="56"/>
    </location>
</feature>
<sequence>MVVNKNSTINEILSAYPDAKRFFNEREMACTSCFAVNFDTLEKGALMHGLEVNALIDQLNNFLKTLPTPIISPQQK</sequence>
<name>A0A381T4V3_9ZZZZ</name>
<gene>
    <name evidence="2" type="ORF">METZ01_LOCUS63623</name>
</gene>
<dbReference type="PANTHER" id="PTHR39341">
    <property type="entry name" value="BSL7085 PROTEIN"/>
    <property type="match status" value="1"/>
</dbReference>
<organism evidence="2">
    <name type="scientific">marine metagenome</name>
    <dbReference type="NCBI Taxonomy" id="408172"/>
    <lineage>
        <taxon>unclassified sequences</taxon>
        <taxon>metagenomes</taxon>
        <taxon>ecological metagenomes</taxon>
    </lineage>
</organism>
<protein>
    <recommendedName>
        <fullName evidence="1">DUF1858 domain-containing protein</fullName>
    </recommendedName>
</protein>
<dbReference type="InterPro" id="IPR015077">
    <property type="entry name" value="DUF1858"/>
</dbReference>
<dbReference type="EMBL" id="UINC01003973">
    <property type="protein sequence ID" value="SVA10769.1"/>
    <property type="molecule type" value="Genomic_DNA"/>
</dbReference>
<dbReference type="SUPFAM" id="SSF140683">
    <property type="entry name" value="SP0561-like"/>
    <property type="match status" value="1"/>
</dbReference>
<reference evidence="2" key="1">
    <citation type="submission" date="2018-05" db="EMBL/GenBank/DDBJ databases">
        <authorList>
            <person name="Lanie J.A."/>
            <person name="Ng W.-L."/>
            <person name="Kazmierczak K.M."/>
            <person name="Andrzejewski T.M."/>
            <person name="Davidsen T.M."/>
            <person name="Wayne K.J."/>
            <person name="Tettelin H."/>
            <person name="Glass J.I."/>
            <person name="Rusch D."/>
            <person name="Podicherti R."/>
            <person name="Tsui H.-C.T."/>
            <person name="Winkler M.E."/>
        </authorList>
    </citation>
    <scope>NUCLEOTIDE SEQUENCE</scope>
</reference>
<evidence type="ECO:0000313" key="2">
    <source>
        <dbReference type="EMBL" id="SVA10769.1"/>
    </source>
</evidence>
<dbReference type="NCBIfam" id="TIGR03980">
    <property type="entry name" value="prismane_assoc"/>
    <property type="match status" value="1"/>
</dbReference>
<dbReference type="Pfam" id="PF08984">
    <property type="entry name" value="DUF1858"/>
    <property type="match status" value="1"/>
</dbReference>